<dbReference type="OrthoDB" id="8904061at2"/>
<dbReference type="InterPro" id="IPR036388">
    <property type="entry name" value="WH-like_DNA-bd_sf"/>
</dbReference>
<protein>
    <submittedName>
        <fullName evidence="5">Transcriptional regulator</fullName>
    </submittedName>
</protein>
<reference evidence="5 6" key="1">
    <citation type="submission" date="2018-12" db="EMBL/GenBank/DDBJ databases">
        <title>Complete genome of Litorilituus sediminis.</title>
        <authorList>
            <person name="Liu A."/>
            <person name="Rong J."/>
        </authorList>
    </citation>
    <scope>NUCLEOTIDE SEQUENCE [LARGE SCALE GENOMIC DNA]</scope>
    <source>
        <strain evidence="5 6">JCM 17549</strain>
    </source>
</reference>
<dbReference type="PANTHER" id="PTHR33204:SF37">
    <property type="entry name" value="HTH-TYPE TRANSCRIPTIONAL REGULATOR YODB"/>
    <property type="match status" value="1"/>
</dbReference>
<dbReference type="AlphaFoldDB" id="A0A4V0ZGJ7"/>
<feature type="domain" description="HTH hxlR-type" evidence="4">
    <location>
        <begin position="17"/>
        <end position="108"/>
    </location>
</feature>
<dbReference type="SUPFAM" id="SSF46785">
    <property type="entry name" value="Winged helix' DNA-binding domain"/>
    <property type="match status" value="1"/>
</dbReference>
<evidence type="ECO:0000256" key="3">
    <source>
        <dbReference type="ARBA" id="ARBA00023163"/>
    </source>
</evidence>
<keyword evidence="2" id="KW-0238">DNA-binding</keyword>
<gene>
    <name evidence="5" type="ORF">EMK97_18265</name>
</gene>
<dbReference type="KEGG" id="lsd:EMK97_18265"/>
<keyword evidence="3" id="KW-0804">Transcription</keyword>
<evidence type="ECO:0000256" key="2">
    <source>
        <dbReference type="ARBA" id="ARBA00023125"/>
    </source>
</evidence>
<proteinExistence type="predicted"/>
<dbReference type="RefSeq" id="WP_130604201.1">
    <property type="nucleotide sequence ID" value="NZ_CP034759.1"/>
</dbReference>
<keyword evidence="6" id="KW-1185">Reference proteome</keyword>
<name>A0A4V0ZGJ7_9GAMM</name>
<dbReference type="Gene3D" id="1.10.10.10">
    <property type="entry name" value="Winged helix-like DNA-binding domain superfamily/Winged helix DNA-binding domain"/>
    <property type="match status" value="1"/>
</dbReference>
<evidence type="ECO:0000259" key="4">
    <source>
        <dbReference type="PROSITE" id="PS51118"/>
    </source>
</evidence>
<dbReference type="EMBL" id="CP034759">
    <property type="protein sequence ID" value="QBG37540.1"/>
    <property type="molecule type" value="Genomic_DNA"/>
</dbReference>
<sequence>MSIPMPGKQVRGSKTGKPIMALLDLLGRTWALGILWNLQQGSATFRQLQQRCEQISPTLLNSRLKELKALSLVMLDDDGYRLTETGDSLMQFILPLGEWSKDWAQQVIARGDV</sequence>
<accession>A0A4V0ZGJ7</accession>
<keyword evidence="1" id="KW-0805">Transcription regulation</keyword>
<evidence type="ECO:0000313" key="6">
    <source>
        <dbReference type="Proteomes" id="UP000290244"/>
    </source>
</evidence>
<dbReference type="Proteomes" id="UP000290244">
    <property type="component" value="Chromosome"/>
</dbReference>
<dbReference type="GO" id="GO:0003677">
    <property type="term" value="F:DNA binding"/>
    <property type="evidence" value="ECO:0007669"/>
    <property type="project" value="UniProtKB-KW"/>
</dbReference>
<dbReference type="InterPro" id="IPR036390">
    <property type="entry name" value="WH_DNA-bd_sf"/>
</dbReference>
<dbReference type="PROSITE" id="PS51118">
    <property type="entry name" value="HTH_HXLR"/>
    <property type="match status" value="1"/>
</dbReference>
<evidence type="ECO:0000256" key="1">
    <source>
        <dbReference type="ARBA" id="ARBA00023015"/>
    </source>
</evidence>
<dbReference type="InterPro" id="IPR002577">
    <property type="entry name" value="HTH_HxlR"/>
</dbReference>
<dbReference type="PANTHER" id="PTHR33204">
    <property type="entry name" value="TRANSCRIPTIONAL REGULATOR, MARR FAMILY"/>
    <property type="match status" value="1"/>
</dbReference>
<organism evidence="5 6">
    <name type="scientific">Litorilituus sediminis</name>
    <dbReference type="NCBI Taxonomy" id="718192"/>
    <lineage>
        <taxon>Bacteria</taxon>
        <taxon>Pseudomonadati</taxon>
        <taxon>Pseudomonadota</taxon>
        <taxon>Gammaproteobacteria</taxon>
        <taxon>Alteromonadales</taxon>
        <taxon>Colwelliaceae</taxon>
        <taxon>Litorilituus</taxon>
    </lineage>
</organism>
<dbReference type="Pfam" id="PF01638">
    <property type="entry name" value="HxlR"/>
    <property type="match status" value="1"/>
</dbReference>
<evidence type="ECO:0000313" key="5">
    <source>
        <dbReference type="EMBL" id="QBG37540.1"/>
    </source>
</evidence>